<evidence type="ECO:0000256" key="2">
    <source>
        <dbReference type="SAM" id="SignalP"/>
    </source>
</evidence>
<dbReference type="GO" id="GO:0030162">
    <property type="term" value="P:regulation of proteolysis"/>
    <property type="evidence" value="ECO:0007669"/>
    <property type="project" value="TreeGrafter"/>
</dbReference>
<feature type="signal peptide" evidence="2">
    <location>
        <begin position="1"/>
        <end position="18"/>
    </location>
</feature>
<dbReference type="EMBL" id="KB908877">
    <property type="protein sequence ID" value="EOA80702.1"/>
    <property type="molecule type" value="Genomic_DNA"/>
</dbReference>
<dbReference type="InterPro" id="IPR036610">
    <property type="entry name" value="PEBP-like_sf"/>
</dbReference>
<reference evidence="3 4" key="1">
    <citation type="journal article" date="2012" name="PLoS Pathog.">
        <title>Diverse lifestyles and strategies of plant pathogenesis encoded in the genomes of eighteen Dothideomycetes fungi.</title>
        <authorList>
            <person name="Ohm R.A."/>
            <person name="Feau N."/>
            <person name="Henrissat B."/>
            <person name="Schoch C.L."/>
            <person name="Horwitz B.A."/>
            <person name="Barry K.W."/>
            <person name="Condon B.J."/>
            <person name="Copeland A.C."/>
            <person name="Dhillon B."/>
            <person name="Glaser F."/>
            <person name="Hesse C.N."/>
            <person name="Kosti I."/>
            <person name="LaButti K."/>
            <person name="Lindquist E.A."/>
            <person name="Lucas S."/>
            <person name="Salamov A.A."/>
            <person name="Bradshaw R.E."/>
            <person name="Ciuffetti L."/>
            <person name="Hamelin R.C."/>
            <person name="Kema G.H.J."/>
            <person name="Lawrence C."/>
            <person name="Scott J.A."/>
            <person name="Spatafora J.W."/>
            <person name="Turgeon B.G."/>
            <person name="de Wit P.J.G.M."/>
            <person name="Zhong S."/>
            <person name="Goodwin S.B."/>
            <person name="Grigoriev I.V."/>
        </authorList>
    </citation>
    <scope>NUCLEOTIDE SEQUENCE [LARGE SCALE GENOMIC DNA]</scope>
    <source>
        <strain evidence="4">28A</strain>
    </source>
</reference>
<dbReference type="RefSeq" id="XP_008031156.1">
    <property type="nucleotide sequence ID" value="XM_008032965.1"/>
</dbReference>
<sequence length="216" mass="22923">MRSKTIVASLLFVVPILTQTTPDGFLLVANKTLDVYYGGQYISPGTLVKKSVTQKMPVIGLTNTTLPGKYLLAMIDIDVTQNGRPTTVLHALLQDYTPSGAVQNGTAVLATTATGPSSYFGPAPPAGAPPTHRYVFLLHEQPANFAVPPAHRQAVSSRFGIDWSGFIADAGLKAPLAGNYLQNMLFVNGAQEHAGTWMHDTDGARDDGSKTGDVGR</sequence>
<dbReference type="STRING" id="671987.R0JWS6"/>
<organism evidence="3 4">
    <name type="scientific">Exserohilum turcicum (strain 28A)</name>
    <name type="common">Northern leaf blight fungus</name>
    <name type="synonym">Setosphaeria turcica</name>
    <dbReference type="NCBI Taxonomy" id="671987"/>
    <lineage>
        <taxon>Eukaryota</taxon>
        <taxon>Fungi</taxon>
        <taxon>Dikarya</taxon>
        <taxon>Ascomycota</taxon>
        <taxon>Pezizomycotina</taxon>
        <taxon>Dothideomycetes</taxon>
        <taxon>Pleosporomycetidae</taxon>
        <taxon>Pleosporales</taxon>
        <taxon>Pleosporineae</taxon>
        <taxon>Pleosporaceae</taxon>
        <taxon>Exserohilum</taxon>
    </lineage>
</organism>
<dbReference type="InterPro" id="IPR008914">
    <property type="entry name" value="PEBP"/>
</dbReference>
<feature type="chain" id="PRO_5004344081" description="PEBP-like protein" evidence="2">
    <location>
        <begin position="19"/>
        <end position="216"/>
    </location>
</feature>
<keyword evidence="2" id="KW-0732">Signal</keyword>
<dbReference type="GO" id="GO:0005543">
    <property type="term" value="F:phospholipid binding"/>
    <property type="evidence" value="ECO:0007669"/>
    <property type="project" value="TreeGrafter"/>
</dbReference>
<dbReference type="PANTHER" id="PTHR11362:SF141">
    <property type="entry name" value="PHOSPHATIDYLETHANOLAMINE-BINDING PROTEIN"/>
    <property type="match status" value="1"/>
</dbReference>
<feature type="region of interest" description="Disordered" evidence="1">
    <location>
        <begin position="197"/>
        <end position="216"/>
    </location>
</feature>
<gene>
    <name evidence="3" type="ORF">SETTUDRAFT_24218</name>
</gene>
<protein>
    <recommendedName>
        <fullName evidence="5">PEBP-like protein</fullName>
    </recommendedName>
</protein>
<evidence type="ECO:0008006" key="5">
    <source>
        <dbReference type="Google" id="ProtNLM"/>
    </source>
</evidence>
<evidence type="ECO:0000256" key="1">
    <source>
        <dbReference type="SAM" id="MobiDB-lite"/>
    </source>
</evidence>
<dbReference type="GO" id="GO:0046578">
    <property type="term" value="P:regulation of Ras protein signal transduction"/>
    <property type="evidence" value="ECO:0007669"/>
    <property type="project" value="TreeGrafter"/>
</dbReference>
<dbReference type="GeneID" id="19402754"/>
<reference evidence="3 4" key="2">
    <citation type="journal article" date="2013" name="PLoS Genet.">
        <title>Comparative genome structure, secondary metabolite, and effector coding capacity across Cochliobolus pathogens.</title>
        <authorList>
            <person name="Condon B.J."/>
            <person name="Leng Y."/>
            <person name="Wu D."/>
            <person name="Bushley K.E."/>
            <person name="Ohm R.A."/>
            <person name="Otillar R."/>
            <person name="Martin J."/>
            <person name="Schackwitz W."/>
            <person name="Grimwood J."/>
            <person name="MohdZainudin N."/>
            <person name="Xue C."/>
            <person name="Wang R."/>
            <person name="Manning V.A."/>
            <person name="Dhillon B."/>
            <person name="Tu Z.J."/>
            <person name="Steffenson B.J."/>
            <person name="Salamov A."/>
            <person name="Sun H."/>
            <person name="Lowry S."/>
            <person name="LaButti K."/>
            <person name="Han J."/>
            <person name="Copeland A."/>
            <person name="Lindquist E."/>
            <person name="Barry K."/>
            <person name="Schmutz J."/>
            <person name="Baker S.E."/>
            <person name="Ciuffetti L.M."/>
            <person name="Grigoriev I.V."/>
            <person name="Zhong S."/>
            <person name="Turgeon B.G."/>
        </authorList>
    </citation>
    <scope>NUCLEOTIDE SEQUENCE [LARGE SCALE GENOMIC DNA]</scope>
    <source>
        <strain evidence="4">28A</strain>
    </source>
</reference>
<keyword evidence="4" id="KW-1185">Reference proteome</keyword>
<feature type="compositionally biased region" description="Basic and acidic residues" evidence="1">
    <location>
        <begin position="199"/>
        <end position="216"/>
    </location>
</feature>
<dbReference type="eggNOG" id="ENOG502SG3W">
    <property type="taxonomic scope" value="Eukaryota"/>
</dbReference>
<dbReference type="HOGENOM" id="CLU_043994_4_5_1"/>
<dbReference type="InterPro" id="IPR035810">
    <property type="entry name" value="PEBP_euk"/>
</dbReference>
<evidence type="ECO:0000313" key="4">
    <source>
        <dbReference type="Proteomes" id="UP000016935"/>
    </source>
</evidence>
<accession>R0JWS6</accession>
<dbReference type="OrthoDB" id="2506647at2759"/>
<proteinExistence type="predicted"/>
<dbReference type="SUPFAM" id="SSF49777">
    <property type="entry name" value="PEBP-like"/>
    <property type="match status" value="1"/>
</dbReference>
<dbReference type="CDD" id="cd00866">
    <property type="entry name" value="PEBP_euk"/>
    <property type="match status" value="1"/>
</dbReference>
<evidence type="ECO:0000313" key="3">
    <source>
        <dbReference type="EMBL" id="EOA80702.1"/>
    </source>
</evidence>
<name>R0JWS6_EXST2</name>
<dbReference type="GO" id="GO:0030414">
    <property type="term" value="F:peptidase inhibitor activity"/>
    <property type="evidence" value="ECO:0007669"/>
    <property type="project" value="TreeGrafter"/>
</dbReference>
<dbReference type="Proteomes" id="UP000016935">
    <property type="component" value="Unassembled WGS sequence"/>
</dbReference>
<dbReference type="AlphaFoldDB" id="R0JWS6"/>
<dbReference type="Gene3D" id="3.90.280.10">
    <property type="entry name" value="PEBP-like"/>
    <property type="match status" value="1"/>
</dbReference>
<dbReference type="PANTHER" id="PTHR11362">
    <property type="entry name" value="PHOSPHATIDYLETHANOLAMINE-BINDING PROTEIN"/>
    <property type="match status" value="1"/>
</dbReference>
<dbReference type="Pfam" id="PF01161">
    <property type="entry name" value="PBP"/>
    <property type="match status" value="1"/>
</dbReference>